<dbReference type="STRING" id="3088.A0A383WHA9"/>
<dbReference type="PANTHER" id="PTHR10543:SF89">
    <property type="entry name" value="CAROTENOID 9,10(9',10')-CLEAVAGE DIOXYGENASE 1"/>
    <property type="match status" value="1"/>
</dbReference>
<name>A0A383WHA9_TETOB</name>
<evidence type="ECO:0000256" key="1">
    <source>
        <dbReference type="ARBA" id="ARBA00006787"/>
    </source>
</evidence>
<feature type="binding site" evidence="7">
    <location>
        <position position="271"/>
    </location>
    <ligand>
        <name>Fe cation</name>
        <dbReference type="ChEBI" id="CHEBI:24875"/>
        <note>catalytic</note>
    </ligand>
</feature>
<evidence type="ECO:0000256" key="7">
    <source>
        <dbReference type="PIRSR" id="PIRSR604294-1"/>
    </source>
</evidence>
<keyword evidence="9" id="KW-1185">Reference proteome</keyword>
<reference evidence="8 9" key="1">
    <citation type="submission" date="2016-10" db="EMBL/GenBank/DDBJ databases">
        <authorList>
            <person name="Cai Z."/>
        </authorList>
    </citation>
    <scope>NUCLEOTIDE SEQUENCE [LARGE SCALE GENOMIC DNA]</scope>
</reference>
<feature type="binding site" evidence="7">
    <location>
        <position position="222"/>
    </location>
    <ligand>
        <name>Fe cation</name>
        <dbReference type="ChEBI" id="CHEBI:24875"/>
        <note>catalytic</note>
    </ligand>
</feature>
<dbReference type="AlphaFoldDB" id="A0A383WHA9"/>
<dbReference type="GO" id="GO:0010436">
    <property type="term" value="F:carotenoid dioxygenase activity"/>
    <property type="evidence" value="ECO:0007669"/>
    <property type="project" value="TreeGrafter"/>
</dbReference>
<protein>
    <recommendedName>
        <fullName evidence="5">carotenoid 9,10-dioxygenase</fullName>
        <ecNumber evidence="5">1.14.99.n4</ecNumber>
    </recommendedName>
</protein>
<dbReference type="EC" id="1.14.99.n4" evidence="5"/>
<organism evidence="8 9">
    <name type="scientific">Tetradesmus obliquus</name>
    <name type="common">Green alga</name>
    <name type="synonym">Acutodesmus obliquus</name>
    <dbReference type="NCBI Taxonomy" id="3088"/>
    <lineage>
        <taxon>Eukaryota</taxon>
        <taxon>Viridiplantae</taxon>
        <taxon>Chlorophyta</taxon>
        <taxon>core chlorophytes</taxon>
        <taxon>Chlorophyceae</taxon>
        <taxon>CS clade</taxon>
        <taxon>Sphaeropleales</taxon>
        <taxon>Scenedesmaceae</taxon>
        <taxon>Tetradesmus</taxon>
    </lineage>
</organism>
<dbReference type="EMBL" id="FNXT01001267">
    <property type="protein sequence ID" value="SZX76830.1"/>
    <property type="molecule type" value="Genomic_DNA"/>
</dbReference>
<gene>
    <name evidence="8" type="ORF">BQ4739_LOCUS17199</name>
</gene>
<evidence type="ECO:0000313" key="9">
    <source>
        <dbReference type="Proteomes" id="UP000256970"/>
    </source>
</evidence>
<feature type="binding site" evidence="7">
    <location>
        <position position="337"/>
    </location>
    <ligand>
        <name>Fe cation</name>
        <dbReference type="ChEBI" id="CHEBI:24875"/>
        <note>catalytic</note>
    </ligand>
</feature>
<evidence type="ECO:0000256" key="6">
    <source>
        <dbReference type="ARBA" id="ARBA00048709"/>
    </source>
</evidence>
<sequence length="540" mass="59989">MSARVIAYVAGGAVCFVLGIRSRRVVNGLQVLIAKGRKNKRRNALAGNYGPVRREVFSAECEVVAGELPAELDGVYMRNGSNPFYDPYASYHWFEGDGMVHATRIKDGVASFCNRFVDTHKLREEKRAGFPIYAKFGDQEGVRGVFVAMLELLKQRVGIIRGQPLTQQGSGTANTSLVYHAGRLLALHEGDLPYQLKMLCEGVLSTVGRVSVGDWQVPFTAHPKLDTTTGNLHIIGYQIDRQPYLTYGVLSPNGSLLKSFPIPVAFPSMFHDFAITEHYAVFMHMPLVFDPKAMIEHNTLPVIFKPEMPSRIGLLPLTARSGDEVVWYELPSFYVFHIANAWEEAGKVKMVACQAERVDLNAMKFNEDMASRMTEYIIDPAKGTAQLRRISSVVGDFPLVHPAMYGKPTRYAYTAITDTKDDAAQVKGIAKFDLATPPSQKEAAIATIEWDSARGGEAFFVPRSQDPAQCNGEDDGFLLVYVYEAQADASFLHVYNAQTMDSTPLAVVKLPQRVPHGFHTYWMSGEQIRQQQLPGMALQH</sequence>
<evidence type="ECO:0000256" key="5">
    <source>
        <dbReference type="ARBA" id="ARBA00039084"/>
    </source>
</evidence>
<dbReference type="GO" id="GO:0046872">
    <property type="term" value="F:metal ion binding"/>
    <property type="evidence" value="ECO:0007669"/>
    <property type="project" value="UniProtKB-KW"/>
</dbReference>
<dbReference type="GO" id="GO:0016121">
    <property type="term" value="P:carotene catabolic process"/>
    <property type="evidence" value="ECO:0007669"/>
    <property type="project" value="TreeGrafter"/>
</dbReference>
<dbReference type="PANTHER" id="PTHR10543">
    <property type="entry name" value="BETA-CAROTENE DIOXYGENASE"/>
    <property type="match status" value="1"/>
</dbReference>
<comment type="catalytic activity">
    <reaction evidence="6">
        <text>all-trans-zeaxanthin + 2 O2 = 4,9-dimethyldodeca-2,4,6,8,10-pentaenedial + 2 (3R)-hydroxy-beta-ionone</text>
        <dbReference type="Rhea" id="RHEA:26393"/>
        <dbReference type="ChEBI" id="CHEBI:15379"/>
        <dbReference type="ChEBI" id="CHEBI:27547"/>
        <dbReference type="ChEBI" id="CHEBI:53171"/>
        <dbReference type="ChEBI" id="CHEBI:53173"/>
        <dbReference type="EC" id="1.14.99.n4"/>
    </reaction>
</comment>
<evidence type="ECO:0000256" key="4">
    <source>
        <dbReference type="ARBA" id="ARBA00023004"/>
    </source>
</evidence>
<keyword evidence="4 7" id="KW-0408">Iron</keyword>
<dbReference type="GO" id="GO:0009570">
    <property type="term" value="C:chloroplast stroma"/>
    <property type="evidence" value="ECO:0007669"/>
    <property type="project" value="TreeGrafter"/>
</dbReference>
<feature type="binding site" evidence="7">
    <location>
        <position position="519"/>
    </location>
    <ligand>
        <name>Fe cation</name>
        <dbReference type="ChEBI" id="CHEBI:24875"/>
        <note>catalytic</note>
    </ligand>
</feature>
<comment type="similarity">
    <text evidence="1">Belongs to the carotenoid oxygenase family.</text>
</comment>
<comment type="cofactor">
    <cofactor evidence="7">
        <name>Fe(2+)</name>
        <dbReference type="ChEBI" id="CHEBI:29033"/>
    </cofactor>
    <text evidence="7">Binds 1 Fe(2+) ion per subunit.</text>
</comment>
<evidence type="ECO:0000256" key="3">
    <source>
        <dbReference type="ARBA" id="ARBA00023002"/>
    </source>
</evidence>
<keyword evidence="3" id="KW-0560">Oxidoreductase</keyword>
<keyword evidence="2 7" id="KW-0479">Metal-binding</keyword>
<evidence type="ECO:0000256" key="2">
    <source>
        <dbReference type="ARBA" id="ARBA00022723"/>
    </source>
</evidence>
<proteinExistence type="inferred from homology"/>
<dbReference type="Proteomes" id="UP000256970">
    <property type="component" value="Unassembled WGS sequence"/>
</dbReference>
<dbReference type="Pfam" id="PF03055">
    <property type="entry name" value="RPE65"/>
    <property type="match status" value="1"/>
</dbReference>
<evidence type="ECO:0000313" key="8">
    <source>
        <dbReference type="EMBL" id="SZX76830.1"/>
    </source>
</evidence>
<accession>A0A383WHA9</accession>
<dbReference type="InterPro" id="IPR004294">
    <property type="entry name" value="Carotenoid_Oase"/>
</dbReference>